<accession>A0A3N2PVK0</accession>
<keyword evidence="3" id="KW-1185">Reference proteome</keyword>
<reference evidence="2 3" key="1">
    <citation type="journal article" date="2018" name="Mol. Ecol.">
        <title>The obligate alkalophilic soda-lake fungus Sodiomyces alkalinus has shifted to a protein diet.</title>
        <authorList>
            <person name="Grum-Grzhimaylo A.A."/>
            <person name="Falkoski D.L."/>
            <person name="van den Heuvel J."/>
            <person name="Valero-Jimenez C.A."/>
            <person name="Min B."/>
            <person name="Choi I.G."/>
            <person name="Lipzen A."/>
            <person name="Daum C.G."/>
            <person name="Aanen D.K."/>
            <person name="Tsang A."/>
            <person name="Henrissat B."/>
            <person name="Bilanenko E.N."/>
            <person name="de Vries R.P."/>
            <person name="van Kan J.A.L."/>
            <person name="Grigoriev I.V."/>
            <person name="Debets A.J.M."/>
        </authorList>
    </citation>
    <scope>NUCLEOTIDE SEQUENCE [LARGE SCALE GENOMIC DNA]</scope>
    <source>
        <strain evidence="2 3">F11</strain>
    </source>
</reference>
<sequence length="269" mass="29821">MVRWSGLGARNLEVRLIQQQEEEGEYPVAPPFSRERGVRSCGQIYRGSSKARTKESIAVRRSPPNLTRKLAVLLAGLYPLDRVDLSFLCLSLLSLGKNDSEVASLTSGHACGWYDSYSAALLSVDQGNRPSHESRASKQADQTSRGAMANGFLRARSSSNSLRCSVTSRRHKRVGAGRHTEDTLSSLHGERFAYQREEGIGWREVKESKQTACERDSWSFLFIGQHSSESTPAKRIGLGHTDSANYLHCQSMPSNVIRTEGDDIKFSTL</sequence>
<dbReference type="Proteomes" id="UP000272025">
    <property type="component" value="Unassembled WGS sequence"/>
</dbReference>
<protein>
    <submittedName>
        <fullName evidence="2">Uncharacterized protein</fullName>
    </submittedName>
</protein>
<evidence type="ECO:0000313" key="3">
    <source>
        <dbReference type="Proteomes" id="UP000272025"/>
    </source>
</evidence>
<evidence type="ECO:0000256" key="1">
    <source>
        <dbReference type="SAM" id="MobiDB-lite"/>
    </source>
</evidence>
<dbReference type="RefSeq" id="XP_028466339.1">
    <property type="nucleotide sequence ID" value="XM_028606961.1"/>
</dbReference>
<gene>
    <name evidence="2" type="ORF">SODALDRAFT_164422</name>
</gene>
<feature type="region of interest" description="Disordered" evidence="1">
    <location>
        <begin position="126"/>
        <end position="145"/>
    </location>
</feature>
<dbReference type="AlphaFoldDB" id="A0A3N2PVK0"/>
<proteinExistence type="predicted"/>
<name>A0A3N2PVK0_SODAK</name>
<dbReference type="GeneID" id="39575439"/>
<organism evidence="2 3">
    <name type="scientific">Sodiomyces alkalinus (strain CBS 110278 / VKM F-3762 / F11)</name>
    <name type="common">Alkaliphilic filamentous fungus</name>
    <dbReference type="NCBI Taxonomy" id="1314773"/>
    <lineage>
        <taxon>Eukaryota</taxon>
        <taxon>Fungi</taxon>
        <taxon>Dikarya</taxon>
        <taxon>Ascomycota</taxon>
        <taxon>Pezizomycotina</taxon>
        <taxon>Sordariomycetes</taxon>
        <taxon>Hypocreomycetidae</taxon>
        <taxon>Glomerellales</taxon>
        <taxon>Plectosphaerellaceae</taxon>
        <taxon>Sodiomyces</taxon>
    </lineage>
</organism>
<evidence type="ECO:0000313" key="2">
    <source>
        <dbReference type="EMBL" id="ROT38533.1"/>
    </source>
</evidence>
<dbReference type="EMBL" id="ML119055">
    <property type="protein sequence ID" value="ROT38533.1"/>
    <property type="molecule type" value="Genomic_DNA"/>
</dbReference>